<sequence>MQFEELHQKQSQWTIPDTELQESLRLAVAEVLLPAYRSFVKRFGPLVESGKNPQKYFKYGAEDLEQMLVGLRGFPADRDREFLVGVRGLKSNASKFSCHKVNFFKQMRVWLGQLESTFIPLEPKLPNCKEEEAKHISATRGFPDGDCFEGKK</sequence>
<feature type="domain" description="Exocyst complex subunit Exo70 C-terminal" evidence="5">
    <location>
        <begin position="2"/>
        <end position="68"/>
    </location>
</feature>
<dbReference type="PANTHER" id="PTHR12542:SF41">
    <property type="entry name" value="EXOCYST COMPLEX COMPONENT 7"/>
    <property type="match status" value="1"/>
</dbReference>
<dbReference type="InterPro" id="IPR004140">
    <property type="entry name" value="Exo70"/>
</dbReference>
<dbReference type="GO" id="GO:0000145">
    <property type="term" value="C:exocyst"/>
    <property type="evidence" value="ECO:0007669"/>
    <property type="project" value="InterPro"/>
</dbReference>
<dbReference type="Pfam" id="PF03081">
    <property type="entry name" value="Exo70_C"/>
    <property type="match status" value="1"/>
</dbReference>
<keyword evidence="2 4" id="KW-0813">Transport</keyword>
<dbReference type="InParanoid" id="A0A7N2QZI3"/>
<dbReference type="PANTHER" id="PTHR12542">
    <property type="entry name" value="EXOCYST COMPLEX PROTEIN EXO70"/>
    <property type="match status" value="1"/>
</dbReference>
<dbReference type="GO" id="GO:0015031">
    <property type="term" value="P:protein transport"/>
    <property type="evidence" value="ECO:0007669"/>
    <property type="project" value="UniProtKB-KW"/>
</dbReference>
<keyword evidence="3 4" id="KW-0268">Exocytosis</keyword>
<protein>
    <recommendedName>
        <fullName evidence="4">Exocyst subunit Exo70 family protein</fullName>
    </recommendedName>
</protein>
<evidence type="ECO:0000256" key="3">
    <source>
        <dbReference type="ARBA" id="ARBA00022483"/>
    </source>
</evidence>
<reference evidence="7" key="1">
    <citation type="journal article" date="2016" name="G3 (Bethesda)">
        <title>First Draft Assembly and Annotation of the Genome of a California Endemic Oak Quercus lobata Nee (Fagaceae).</title>
        <authorList>
            <person name="Sork V.L."/>
            <person name="Fitz-Gibbon S.T."/>
            <person name="Puiu D."/>
            <person name="Crepeau M."/>
            <person name="Gugger P.F."/>
            <person name="Sherman R."/>
            <person name="Stevens K."/>
            <person name="Langley C.H."/>
            <person name="Pellegrini M."/>
            <person name="Salzberg S.L."/>
        </authorList>
    </citation>
    <scope>NUCLEOTIDE SEQUENCE [LARGE SCALE GENOMIC DNA]</scope>
    <source>
        <strain evidence="7">cv. SW786</strain>
    </source>
</reference>
<dbReference type="AlphaFoldDB" id="A0A7N2QZI3"/>
<dbReference type="Gene3D" id="1.20.1280.170">
    <property type="entry name" value="Exocyst complex component Exo70"/>
    <property type="match status" value="1"/>
</dbReference>
<proteinExistence type="inferred from homology"/>
<organism evidence="6 7">
    <name type="scientific">Quercus lobata</name>
    <name type="common">Valley oak</name>
    <dbReference type="NCBI Taxonomy" id="97700"/>
    <lineage>
        <taxon>Eukaryota</taxon>
        <taxon>Viridiplantae</taxon>
        <taxon>Streptophyta</taxon>
        <taxon>Embryophyta</taxon>
        <taxon>Tracheophyta</taxon>
        <taxon>Spermatophyta</taxon>
        <taxon>Magnoliopsida</taxon>
        <taxon>eudicotyledons</taxon>
        <taxon>Gunneridae</taxon>
        <taxon>Pentapetalae</taxon>
        <taxon>rosids</taxon>
        <taxon>fabids</taxon>
        <taxon>Fagales</taxon>
        <taxon>Fagaceae</taxon>
        <taxon>Quercus</taxon>
    </lineage>
</organism>
<comment type="function">
    <text evidence="4">Component of the exocyst complex.</text>
</comment>
<reference evidence="6" key="2">
    <citation type="submission" date="2021-01" db="UniProtKB">
        <authorList>
            <consortium name="EnsemblPlants"/>
        </authorList>
    </citation>
    <scope>IDENTIFICATION</scope>
</reference>
<dbReference type="EnsemblPlants" id="QL02p065442:mrna">
    <property type="protein sequence ID" value="QL02p065442:mrna"/>
    <property type="gene ID" value="QL02p065442"/>
</dbReference>
<evidence type="ECO:0000256" key="1">
    <source>
        <dbReference type="ARBA" id="ARBA00006756"/>
    </source>
</evidence>
<dbReference type="GO" id="GO:0005546">
    <property type="term" value="F:phosphatidylinositol-4,5-bisphosphate binding"/>
    <property type="evidence" value="ECO:0007669"/>
    <property type="project" value="InterPro"/>
</dbReference>
<dbReference type="Proteomes" id="UP000594261">
    <property type="component" value="Chromosome 2"/>
</dbReference>
<evidence type="ECO:0000259" key="5">
    <source>
        <dbReference type="Pfam" id="PF03081"/>
    </source>
</evidence>
<name>A0A7N2QZI3_QUELO</name>
<dbReference type="GO" id="GO:0006887">
    <property type="term" value="P:exocytosis"/>
    <property type="evidence" value="ECO:0007669"/>
    <property type="project" value="UniProtKB-KW"/>
</dbReference>
<evidence type="ECO:0000256" key="4">
    <source>
        <dbReference type="RuleBase" id="RU365026"/>
    </source>
</evidence>
<keyword evidence="7" id="KW-1185">Reference proteome</keyword>
<evidence type="ECO:0000313" key="6">
    <source>
        <dbReference type="EnsemblPlants" id="QL02p065442:mrna"/>
    </source>
</evidence>
<dbReference type="InterPro" id="IPR046364">
    <property type="entry name" value="Exo70_C"/>
</dbReference>
<keyword evidence="4" id="KW-0653">Protein transport</keyword>
<evidence type="ECO:0000313" key="7">
    <source>
        <dbReference type="Proteomes" id="UP000594261"/>
    </source>
</evidence>
<evidence type="ECO:0000256" key="2">
    <source>
        <dbReference type="ARBA" id="ARBA00022448"/>
    </source>
</evidence>
<dbReference type="InterPro" id="IPR016159">
    <property type="entry name" value="Cullin_repeat-like_dom_sf"/>
</dbReference>
<dbReference type="SUPFAM" id="SSF74788">
    <property type="entry name" value="Cullin repeat-like"/>
    <property type="match status" value="1"/>
</dbReference>
<comment type="similarity">
    <text evidence="1 4">Belongs to the EXO70 family.</text>
</comment>
<dbReference type="Gramene" id="QL02p065442:mrna">
    <property type="protein sequence ID" value="QL02p065442:mrna"/>
    <property type="gene ID" value="QL02p065442"/>
</dbReference>
<accession>A0A7N2QZI3</accession>